<dbReference type="Pfam" id="PF09697">
    <property type="entry name" value="Porph_ging"/>
    <property type="match status" value="1"/>
</dbReference>
<dbReference type="STRING" id="762486.SAMN05444411_10528"/>
<proteinExistence type="predicted"/>
<reference evidence="1 2" key="1">
    <citation type="submission" date="2016-10" db="EMBL/GenBank/DDBJ databases">
        <authorList>
            <person name="de Groot N.N."/>
        </authorList>
    </citation>
    <scope>NUCLEOTIDE SEQUENCE [LARGE SCALE GENOMIC DNA]</scope>
    <source>
        <strain evidence="1 2">DSM 24956</strain>
    </source>
</reference>
<dbReference type="NCBIfam" id="TIGR01200">
    <property type="entry name" value="GLPGLI"/>
    <property type="match status" value="1"/>
</dbReference>
<dbReference type="RefSeq" id="WP_090123183.1">
    <property type="nucleotide sequence ID" value="NZ_FNNJ01000005.1"/>
</dbReference>
<organism evidence="1 2">
    <name type="scientific">Lutibacter oricola</name>
    <dbReference type="NCBI Taxonomy" id="762486"/>
    <lineage>
        <taxon>Bacteria</taxon>
        <taxon>Pseudomonadati</taxon>
        <taxon>Bacteroidota</taxon>
        <taxon>Flavobacteriia</taxon>
        <taxon>Flavobacteriales</taxon>
        <taxon>Flavobacteriaceae</taxon>
        <taxon>Lutibacter</taxon>
    </lineage>
</organism>
<keyword evidence="2" id="KW-1185">Reference proteome</keyword>
<dbReference type="EMBL" id="FNNJ01000005">
    <property type="protein sequence ID" value="SDX37235.1"/>
    <property type="molecule type" value="Genomic_DNA"/>
</dbReference>
<evidence type="ECO:0000313" key="2">
    <source>
        <dbReference type="Proteomes" id="UP000199595"/>
    </source>
</evidence>
<protein>
    <submittedName>
        <fullName evidence="1">GLPGLI family protein</fullName>
    </submittedName>
</protein>
<gene>
    <name evidence="1" type="ORF">SAMN05444411_10528</name>
</gene>
<name>A0A1H3B626_9FLAO</name>
<accession>A0A1H3B626</accession>
<dbReference type="AlphaFoldDB" id="A0A1H3B626"/>
<sequence length="246" mass="28271">MKTKIYIITLLLAINILHSQNTYTEIIYKKKSAYNVDAKSNNVNEEAAKLLKASFSQMNNVEYKLLFNKKESYFTELSKLESENDSKSLSAKLSKLLGIEQGNYYISLPKKELLHQKYLASDLFLIKTDYNTIKWELNNTIKNIGDYKCNKATATVEIETVNGKVGKKIIAWYCPKLNYPFGPGKYVGLPGVILELQYDKIIYSASKITLNKPEKTEITPPKKGIKISRKEYDLLTKNSFNLYKKY</sequence>
<dbReference type="OrthoDB" id="1440774at2"/>
<evidence type="ECO:0000313" key="1">
    <source>
        <dbReference type="EMBL" id="SDX37235.1"/>
    </source>
</evidence>
<dbReference type="InterPro" id="IPR005901">
    <property type="entry name" value="GLPGLI"/>
</dbReference>
<dbReference type="Proteomes" id="UP000199595">
    <property type="component" value="Unassembled WGS sequence"/>
</dbReference>